<dbReference type="PANTHER" id="PTHR11610">
    <property type="entry name" value="LIPASE"/>
    <property type="match status" value="1"/>
</dbReference>
<feature type="domain" description="Lipase" evidence="5">
    <location>
        <begin position="67"/>
        <end position="218"/>
    </location>
</feature>
<evidence type="ECO:0000256" key="2">
    <source>
        <dbReference type="ARBA" id="ARBA00010701"/>
    </source>
</evidence>
<dbReference type="GO" id="GO:0005615">
    <property type="term" value="C:extracellular space"/>
    <property type="evidence" value="ECO:0007669"/>
    <property type="project" value="TreeGrafter"/>
</dbReference>
<comment type="similarity">
    <text evidence="2 4">Belongs to the AB hydrolase superfamily. Lipase family.</text>
</comment>
<evidence type="ECO:0000256" key="3">
    <source>
        <dbReference type="ARBA" id="ARBA00022525"/>
    </source>
</evidence>
<dbReference type="InterPro" id="IPR029058">
    <property type="entry name" value="AB_hydrolase_fold"/>
</dbReference>
<dbReference type="InterPro" id="IPR013818">
    <property type="entry name" value="Lipase"/>
</dbReference>
<evidence type="ECO:0000313" key="6">
    <source>
        <dbReference type="EMBL" id="MBY18227.1"/>
    </source>
</evidence>
<sequence>MITTSKYFTSCSNVTLLVILQFGIVLLSGNCLGSVHAIDQLIKNQDLTLKEMHFSYDKLKIYNISNHVFYWLYTREQPNGQLLNRSDPSMIKSTNFNVKNPIKILVHGWLGSFYEKKCFCAHIVKAYLQAGSYNVICVDWMQLSFDLMYVSAKINVKYIGYDIAKVLKILTNNMKVGSENIHLIGHGMGAHIVGYTGKKLNGQIPRITGTYMSSVFFKKCNS</sequence>
<dbReference type="GO" id="GO:0016042">
    <property type="term" value="P:lipid catabolic process"/>
    <property type="evidence" value="ECO:0007669"/>
    <property type="project" value="TreeGrafter"/>
</dbReference>
<evidence type="ECO:0000259" key="5">
    <source>
        <dbReference type="Pfam" id="PF00151"/>
    </source>
</evidence>
<protein>
    <submittedName>
        <fullName evidence="6">Pancreatic triacylglycerol lipase</fullName>
    </submittedName>
</protein>
<evidence type="ECO:0000256" key="4">
    <source>
        <dbReference type="RuleBase" id="RU004262"/>
    </source>
</evidence>
<dbReference type="GO" id="GO:0016298">
    <property type="term" value="F:lipase activity"/>
    <property type="evidence" value="ECO:0007669"/>
    <property type="project" value="InterPro"/>
</dbReference>
<dbReference type="Gene3D" id="3.40.50.1820">
    <property type="entry name" value="alpha/beta hydrolase"/>
    <property type="match status" value="1"/>
</dbReference>
<dbReference type="SUPFAM" id="SSF53474">
    <property type="entry name" value="alpha/beta-Hydrolases"/>
    <property type="match status" value="1"/>
</dbReference>
<organism evidence="6">
    <name type="scientific">Schizaphis graminum</name>
    <name type="common">Green bug aphid</name>
    <dbReference type="NCBI Taxonomy" id="13262"/>
    <lineage>
        <taxon>Eukaryota</taxon>
        <taxon>Metazoa</taxon>
        <taxon>Ecdysozoa</taxon>
        <taxon>Arthropoda</taxon>
        <taxon>Hexapoda</taxon>
        <taxon>Insecta</taxon>
        <taxon>Pterygota</taxon>
        <taxon>Neoptera</taxon>
        <taxon>Paraneoptera</taxon>
        <taxon>Hemiptera</taxon>
        <taxon>Sternorrhyncha</taxon>
        <taxon>Aphidomorpha</taxon>
        <taxon>Aphidoidea</taxon>
        <taxon>Aphididae</taxon>
        <taxon>Aphidini</taxon>
        <taxon>Schizaphis</taxon>
    </lineage>
</organism>
<dbReference type="EMBL" id="GGMR01005608">
    <property type="protein sequence ID" value="MBY18227.1"/>
    <property type="molecule type" value="Transcribed_RNA"/>
</dbReference>
<dbReference type="AlphaFoldDB" id="A0A2S2NM71"/>
<name>A0A2S2NM71_SCHGA</name>
<gene>
    <name evidence="6" type="primary">PNLIP_3</name>
    <name evidence="6" type="ORF">g.4833</name>
</gene>
<accession>A0A2S2NM71</accession>
<comment type="subcellular location">
    <subcellularLocation>
        <location evidence="1">Secreted</location>
    </subcellularLocation>
</comment>
<dbReference type="Pfam" id="PF00151">
    <property type="entry name" value="Lipase"/>
    <property type="match status" value="1"/>
</dbReference>
<evidence type="ECO:0000256" key="1">
    <source>
        <dbReference type="ARBA" id="ARBA00004613"/>
    </source>
</evidence>
<dbReference type="PRINTS" id="PR00821">
    <property type="entry name" value="TAGLIPASE"/>
</dbReference>
<dbReference type="InterPro" id="IPR000734">
    <property type="entry name" value="TAG_lipase"/>
</dbReference>
<proteinExistence type="inferred from homology"/>
<keyword evidence="3" id="KW-0964">Secreted</keyword>
<reference evidence="6" key="1">
    <citation type="submission" date="2018-04" db="EMBL/GenBank/DDBJ databases">
        <title>Transcriptome of Schizaphis graminum biotype I.</title>
        <authorList>
            <person name="Scully E.D."/>
            <person name="Geib S.M."/>
            <person name="Palmer N.A."/>
            <person name="Koch K."/>
            <person name="Bradshaw J."/>
            <person name="Heng-Moss T."/>
            <person name="Sarath G."/>
        </authorList>
    </citation>
    <scope>NUCLEOTIDE SEQUENCE</scope>
</reference>